<sequence length="208" mass="23098">MPLLEETFIIHGGCNCKAVRYEISVPALSDRPPTPYKTPGADIGDLRIPAVVMDHCNDCRRTTSSILPMGLICEAKTVRSSALPKENTSEGAFNVDDILDKLYLAVYKSSPARSRWFCSRCGTMVAYSIDPGVIPPEWGWSAMIDIWLGTVDREDLEKDYMAPERMLWSEKGIPWVRKLAQSGAGGVPEHPLTRIDKLVGDDIEEDLT</sequence>
<evidence type="ECO:0000313" key="2">
    <source>
        <dbReference type="Proteomes" id="UP001281147"/>
    </source>
</evidence>
<comment type="caution">
    <text evidence="1">The sequence shown here is derived from an EMBL/GenBank/DDBJ whole genome shotgun (WGS) entry which is preliminary data.</text>
</comment>
<reference evidence="1" key="1">
    <citation type="submission" date="2023-07" db="EMBL/GenBank/DDBJ databases">
        <title>Black Yeasts Isolated from many extreme environments.</title>
        <authorList>
            <person name="Coleine C."/>
            <person name="Stajich J.E."/>
            <person name="Selbmann L."/>
        </authorList>
    </citation>
    <scope>NUCLEOTIDE SEQUENCE</scope>
    <source>
        <strain evidence="1">CCFEE 5714</strain>
    </source>
</reference>
<dbReference type="Proteomes" id="UP001281147">
    <property type="component" value="Unassembled WGS sequence"/>
</dbReference>
<evidence type="ECO:0000313" key="1">
    <source>
        <dbReference type="EMBL" id="KAK3713054.1"/>
    </source>
</evidence>
<accession>A0ACC3NA49</accession>
<organism evidence="1 2">
    <name type="scientific">Vermiconidia calcicola</name>
    <dbReference type="NCBI Taxonomy" id="1690605"/>
    <lineage>
        <taxon>Eukaryota</taxon>
        <taxon>Fungi</taxon>
        <taxon>Dikarya</taxon>
        <taxon>Ascomycota</taxon>
        <taxon>Pezizomycotina</taxon>
        <taxon>Dothideomycetes</taxon>
        <taxon>Dothideomycetidae</taxon>
        <taxon>Mycosphaerellales</taxon>
        <taxon>Extremaceae</taxon>
        <taxon>Vermiconidia</taxon>
    </lineage>
</organism>
<name>A0ACC3NA49_9PEZI</name>
<dbReference type="EMBL" id="JAUTXU010000065">
    <property type="protein sequence ID" value="KAK3713054.1"/>
    <property type="molecule type" value="Genomic_DNA"/>
</dbReference>
<proteinExistence type="predicted"/>
<gene>
    <name evidence="1" type="ORF">LTR37_008739</name>
</gene>
<keyword evidence="2" id="KW-1185">Reference proteome</keyword>
<protein>
    <submittedName>
        <fullName evidence="1">Uncharacterized protein</fullName>
    </submittedName>
</protein>